<organism evidence="3 4">
    <name type="scientific">Sanguibacter antarcticus</name>
    <dbReference type="NCBI Taxonomy" id="372484"/>
    <lineage>
        <taxon>Bacteria</taxon>
        <taxon>Bacillati</taxon>
        <taxon>Actinomycetota</taxon>
        <taxon>Actinomycetes</taxon>
        <taxon>Micrococcales</taxon>
        <taxon>Sanguibacteraceae</taxon>
        <taxon>Sanguibacter</taxon>
    </lineage>
</organism>
<feature type="transmembrane region" description="Helical" evidence="1">
    <location>
        <begin position="150"/>
        <end position="171"/>
    </location>
</feature>
<proteinExistence type="predicted"/>
<dbReference type="EMBL" id="PDJG01000001">
    <property type="protein sequence ID" value="PFG33641.1"/>
    <property type="molecule type" value="Genomic_DNA"/>
</dbReference>
<gene>
    <name evidence="3" type="ORF">ATL42_1521</name>
</gene>
<dbReference type="SMART" id="SM00014">
    <property type="entry name" value="acidPPc"/>
    <property type="match status" value="1"/>
</dbReference>
<feature type="transmembrane region" description="Helical" evidence="1">
    <location>
        <begin position="21"/>
        <end position="44"/>
    </location>
</feature>
<comment type="caution">
    <text evidence="3">The sequence shown here is derived from an EMBL/GenBank/DDBJ whole genome shotgun (WGS) entry which is preliminary data.</text>
</comment>
<dbReference type="InterPro" id="IPR000326">
    <property type="entry name" value="PAP2/HPO"/>
</dbReference>
<feature type="transmembrane region" description="Helical" evidence="1">
    <location>
        <begin position="209"/>
        <end position="230"/>
    </location>
</feature>
<dbReference type="RefSeq" id="WP_098454822.1">
    <property type="nucleotide sequence ID" value="NZ_PDJG01000001.1"/>
</dbReference>
<dbReference type="InterPro" id="IPR036938">
    <property type="entry name" value="PAP2/HPO_sf"/>
</dbReference>
<dbReference type="PANTHER" id="PTHR14969:SF13">
    <property type="entry name" value="AT30094P"/>
    <property type="match status" value="1"/>
</dbReference>
<feature type="transmembrane region" description="Helical" evidence="1">
    <location>
        <begin position="82"/>
        <end position="103"/>
    </location>
</feature>
<evidence type="ECO:0000259" key="2">
    <source>
        <dbReference type="SMART" id="SM00014"/>
    </source>
</evidence>
<reference evidence="3 4" key="1">
    <citation type="submission" date="2017-10" db="EMBL/GenBank/DDBJ databases">
        <title>Sequencing the genomes of 1000 actinobacteria strains.</title>
        <authorList>
            <person name="Klenk H.-P."/>
        </authorList>
    </citation>
    <scope>NUCLEOTIDE SEQUENCE [LARGE SCALE GENOMIC DNA]</scope>
    <source>
        <strain evidence="3 4">DSM 18966</strain>
    </source>
</reference>
<feature type="transmembrane region" description="Helical" evidence="1">
    <location>
        <begin position="110"/>
        <end position="130"/>
    </location>
</feature>
<dbReference type="CDD" id="cd03392">
    <property type="entry name" value="PAP2_like_2"/>
    <property type="match status" value="1"/>
</dbReference>
<dbReference type="Proteomes" id="UP000225548">
    <property type="component" value="Unassembled WGS sequence"/>
</dbReference>
<keyword evidence="1" id="KW-0472">Membrane</keyword>
<dbReference type="Gene3D" id="1.20.144.10">
    <property type="entry name" value="Phosphatidic acid phosphatase type 2/haloperoxidase"/>
    <property type="match status" value="2"/>
</dbReference>
<feature type="domain" description="Phosphatidic acid phosphatase type 2/haloperoxidase" evidence="2">
    <location>
        <begin position="108"/>
        <end position="224"/>
    </location>
</feature>
<name>A0A2A9E511_9MICO</name>
<evidence type="ECO:0000256" key="1">
    <source>
        <dbReference type="SAM" id="Phobius"/>
    </source>
</evidence>
<dbReference type="SUPFAM" id="SSF48317">
    <property type="entry name" value="Acid phosphatase/Vanadium-dependent haloperoxidase"/>
    <property type="match status" value="1"/>
</dbReference>
<dbReference type="PANTHER" id="PTHR14969">
    <property type="entry name" value="SPHINGOSINE-1-PHOSPHATE PHOSPHOHYDROLASE"/>
    <property type="match status" value="1"/>
</dbReference>
<evidence type="ECO:0000313" key="3">
    <source>
        <dbReference type="EMBL" id="PFG33641.1"/>
    </source>
</evidence>
<dbReference type="Pfam" id="PF01569">
    <property type="entry name" value="PAP2"/>
    <property type="match status" value="1"/>
</dbReference>
<protein>
    <submittedName>
        <fullName evidence="3">Undecaprenyl-diphosphatase</fullName>
    </submittedName>
</protein>
<evidence type="ECO:0000313" key="4">
    <source>
        <dbReference type="Proteomes" id="UP000225548"/>
    </source>
</evidence>
<dbReference type="AlphaFoldDB" id="A0A2A9E511"/>
<keyword evidence="4" id="KW-1185">Reference proteome</keyword>
<keyword evidence="1" id="KW-1133">Transmembrane helix</keyword>
<feature type="transmembrane region" description="Helical" evidence="1">
    <location>
        <begin position="180"/>
        <end position="203"/>
    </location>
</feature>
<sequence length="250" mass="26497">MTSERLARAPRPRVLGVSVSPVLVAVAPGILLVAIGVGGFLGVFDAVREQDDLALLDEPVLVWLSDRRTGLSTSLLTAVTNAFGPVVLPIIVALGCLVWVLIAKRWRDPGLLVGAMLLSTGISVLIKAAVARPRPDDELMTVPGVESSFSFPSGHTIGAATLVLVSGYLIWSRHRTGRRFVLWALASVVVVAMVAVSRLYLGYHFVTDVLAAVSLALAVLGVVVAVHRWLRVAGVEETVDTSSAAPAERR</sequence>
<keyword evidence="1" id="KW-0812">Transmembrane</keyword>
<accession>A0A2A9E511</accession>
<dbReference type="OrthoDB" id="5289372at2"/>